<dbReference type="SUPFAM" id="SSF53098">
    <property type="entry name" value="Ribonuclease H-like"/>
    <property type="match status" value="1"/>
</dbReference>
<dbReference type="Pfam" id="PF02171">
    <property type="entry name" value="Piwi"/>
    <property type="match status" value="3"/>
</dbReference>
<evidence type="ECO:0000313" key="3">
    <source>
        <dbReference type="Proteomes" id="UP000834106"/>
    </source>
</evidence>
<dbReference type="PROSITE" id="PS50822">
    <property type="entry name" value="PIWI"/>
    <property type="match status" value="2"/>
</dbReference>
<dbReference type="SMART" id="SM00950">
    <property type="entry name" value="Piwi"/>
    <property type="match status" value="1"/>
</dbReference>
<evidence type="ECO:0000259" key="1">
    <source>
        <dbReference type="PROSITE" id="PS50822"/>
    </source>
</evidence>
<protein>
    <recommendedName>
        <fullName evidence="1">Piwi domain-containing protein</fullName>
    </recommendedName>
</protein>
<keyword evidence="3" id="KW-1185">Reference proteome</keyword>
<dbReference type="GO" id="GO:0003676">
    <property type="term" value="F:nucleic acid binding"/>
    <property type="evidence" value="ECO:0007669"/>
    <property type="project" value="InterPro"/>
</dbReference>
<dbReference type="EMBL" id="OU503053">
    <property type="protein sequence ID" value="CAI9781466.1"/>
    <property type="molecule type" value="Genomic_DNA"/>
</dbReference>
<accession>A0AAD2EB48</accession>
<dbReference type="Gene3D" id="3.40.50.2300">
    <property type="match status" value="1"/>
</dbReference>
<name>A0AAD2EB48_9LAMI</name>
<sequence length="392" mass="43654">MVNGGKVEFRTCINFSQRSNVDLDRFCNELIGMCNSKGMEFNPRHLVPIRSVRPGQIEKALFDLHTDCLTRVTGKQIQLLIVIFPDVIGSYDQESLRNRLGNCLSMLSAKACIYASRYNKQYLENVALKVNAKVGGRNTVVEQAINGRIPYLTDHPTIIFGADVTHPQPGEDSNPSIAAEEIVQDLYKTIEDPNRGTIHGGMISDGVSEGQFNQVLLHEMNAIRMACVSSEQTYLPPVTLVVVQKRHHTSLFLANHGDRNTTDKGTSRRTHYHVLFDENKFSADALQLLTNSLCYTYARCTRSVSIVPPAYYAHLAAFRTRYYVEGGELSDSGSAPGRDATREKNLEVLSLPAIKDNVKDVIFYCQRALYFITSKVEFLVGDPASSKTSCCG</sequence>
<feature type="domain" description="Piwi" evidence="1">
    <location>
        <begin position="119"/>
        <end position="179"/>
    </location>
</feature>
<dbReference type="InterPro" id="IPR036397">
    <property type="entry name" value="RNaseH_sf"/>
</dbReference>
<dbReference type="AlphaFoldDB" id="A0AAD2EB48"/>
<dbReference type="InterPro" id="IPR003165">
    <property type="entry name" value="Piwi"/>
</dbReference>
<dbReference type="Proteomes" id="UP000834106">
    <property type="component" value="Chromosome 18"/>
</dbReference>
<dbReference type="Gene3D" id="3.30.420.10">
    <property type="entry name" value="Ribonuclease H-like superfamily/Ribonuclease H"/>
    <property type="match status" value="3"/>
</dbReference>
<gene>
    <name evidence="2" type="ORF">FPE_LOCUS28896</name>
</gene>
<proteinExistence type="predicted"/>
<feature type="domain" description="Piwi" evidence="1">
    <location>
        <begin position="205"/>
        <end position="325"/>
    </location>
</feature>
<reference evidence="2" key="1">
    <citation type="submission" date="2023-05" db="EMBL/GenBank/DDBJ databases">
        <authorList>
            <person name="Huff M."/>
        </authorList>
    </citation>
    <scope>NUCLEOTIDE SEQUENCE</scope>
</reference>
<evidence type="ECO:0000313" key="2">
    <source>
        <dbReference type="EMBL" id="CAI9781466.1"/>
    </source>
</evidence>
<dbReference type="InterPro" id="IPR012337">
    <property type="entry name" value="RNaseH-like_sf"/>
</dbReference>
<dbReference type="PANTHER" id="PTHR22891">
    <property type="entry name" value="EUKARYOTIC TRANSLATION INITIATION FACTOR 2C"/>
    <property type="match status" value="1"/>
</dbReference>
<organism evidence="2 3">
    <name type="scientific">Fraxinus pennsylvanica</name>
    <dbReference type="NCBI Taxonomy" id="56036"/>
    <lineage>
        <taxon>Eukaryota</taxon>
        <taxon>Viridiplantae</taxon>
        <taxon>Streptophyta</taxon>
        <taxon>Embryophyta</taxon>
        <taxon>Tracheophyta</taxon>
        <taxon>Spermatophyta</taxon>
        <taxon>Magnoliopsida</taxon>
        <taxon>eudicotyledons</taxon>
        <taxon>Gunneridae</taxon>
        <taxon>Pentapetalae</taxon>
        <taxon>asterids</taxon>
        <taxon>lamiids</taxon>
        <taxon>Lamiales</taxon>
        <taxon>Oleaceae</taxon>
        <taxon>Oleeae</taxon>
        <taxon>Fraxinus</taxon>
    </lineage>
</organism>